<evidence type="ECO:0000313" key="3">
    <source>
        <dbReference type="Proteomes" id="UP001501020"/>
    </source>
</evidence>
<name>A0ABP5LYS4_9ACTN</name>
<evidence type="ECO:0000256" key="1">
    <source>
        <dbReference type="SAM" id="MobiDB-lite"/>
    </source>
</evidence>
<feature type="region of interest" description="Disordered" evidence="1">
    <location>
        <begin position="26"/>
        <end position="48"/>
    </location>
</feature>
<evidence type="ECO:0000313" key="2">
    <source>
        <dbReference type="EMBL" id="GAA2156179.1"/>
    </source>
</evidence>
<accession>A0ABP5LYS4</accession>
<dbReference type="EMBL" id="BAAAMR010000071">
    <property type="protein sequence ID" value="GAA2156179.1"/>
    <property type="molecule type" value="Genomic_DNA"/>
</dbReference>
<feature type="compositionally biased region" description="Gly residues" evidence="1">
    <location>
        <begin position="31"/>
        <end position="42"/>
    </location>
</feature>
<dbReference type="Proteomes" id="UP001501020">
    <property type="component" value="Unassembled WGS sequence"/>
</dbReference>
<comment type="caution">
    <text evidence="2">The sequence shown here is derived from an EMBL/GenBank/DDBJ whole genome shotgun (WGS) entry which is preliminary data.</text>
</comment>
<organism evidence="2 3">
    <name type="scientific">Actinomadura napierensis</name>
    <dbReference type="NCBI Taxonomy" id="267854"/>
    <lineage>
        <taxon>Bacteria</taxon>
        <taxon>Bacillati</taxon>
        <taxon>Actinomycetota</taxon>
        <taxon>Actinomycetes</taxon>
        <taxon>Streptosporangiales</taxon>
        <taxon>Thermomonosporaceae</taxon>
        <taxon>Actinomadura</taxon>
    </lineage>
</organism>
<keyword evidence="3" id="KW-1185">Reference proteome</keyword>
<proteinExistence type="predicted"/>
<reference evidence="3" key="1">
    <citation type="journal article" date="2019" name="Int. J. Syst. Evol. Microbiol.">
        <title>The Global Catalogue of Microorganisms (GCM) 10K type strain sequencing project: providing services to taxonomists for standard genome sequencing and annotation.</title>
        <authorList>
            <consortium name="The Broad Institute Genomics Platform"/>
            <consortium name="The Broad Institute Genome Sequencing Center for Infectious Disease"/>
            <person name="Wu L."/>
            <person name="Ma J."/>
        </authorList>
    </citation>
    <scope>NUCLEOTIDE SEQUENCE [LARGE SCALE GENOMIC DNA]</scope>
    <source>
        <strain evidence="3">JCM 13850</strain>
    </source>
</reference>
<protein>
    <submittedName>
        <fullName evidence="2">Uncharacterized protein</fullName>
    </submittedName>
</protein>
<sequence>MKGSGCIGPFPGGAVAAVGARAAAGAWPGSGSSGVLGSGGGRVGERDRDGAMIGNVALHVTL</sequence>
<gene>
    <name evidence="2" type="ORF">GCM10009727_64660</name>
</gene>